<protein>
    <recommendedName>
        <fullName evidence="4">Zn-ribbon containing protein</fullName>
    </recommendedName>
</protein>
<comment type="caution">
    <text evidence="2">The sequence shown here is derived from an EMBL/GenBank/DDBJ whole genome shotgun (WGS) entry which is preliminary data.</text>
</comment>
<evidence type="ECO:0008006" key="4">
    <source>
        <dbReference type="Google" id="ProtNLM"/>
    </source>
</evidence>
<sequence length="142" mass="15922">MPHKCTKCEQVFDDGAAAILNGCPNCGWNKFLYVQKETPKEVMDKSDIDSQEDDDTSKSSTPAEEFIDEIDQILGVDVKKEYVSSEDDDKVESVKILGPGSYELNLDSLLTRKEIVMAIKEDGSYALHLPSVFQEKAKKKKK</sequence>
<dbReference type="InterPro" id="IPR018645">
    <property type="entry name" value="OapC-like"/>
</dbReference>
<dbReference type="Pfam" id="PF09845">
    <property type="entry name" value="OapC"/>
    <property type="match status" value="1"/>
</dbReference>
<name>A0A424Z0I4_9EURY</name>
<dbReference type="AlphaFoldDB" id="A0A424Z0I4"/>
<gene>
    <name evidence="2" type="ORF">D5R95_03500</name>
</gene>
<dbReference type="EMBL" id="QZAB01000233">
    <property type="protein sequence ID" value="RQD87523.1"/>
    <property type="molecule type" value="Genomic_DNA"/>
</dbReference>
<evidence type="ECO:0000313" key="2">
    <source>
        <dbReference type="EMBL" id="RQD87523.1"/>
    </source>
</evidence>
<organism evidence="2 3">
    <name type="scientific">Methanosalsum natronophilum</name>
    <dbReference type="NCBI Taxonomy" id="768733"/>
    <lineage>
        <taxon>Archaea</taxon>
        <taxon>Methanobacteriati</taxon>
        <taxon>Methanobacteriota</taxon>
        <taxon>Stenosarchaea group</taxon>
        <taxon>Methanomicrobia</taxon>
        <taxon>Methanosarcinales</taxon>
        <taxon>Methanosarcinaceae</taxon>
        <taxon>Methanosalsum</taxon>
    </lineage>
</organism>
<dbReference type="RefSeq" id="WP_259135682.1">
    <property type="nucleotide sequence ID" value="NZ_JANUCS010000021.1"/>
</dbReference>
<feature type="region of interest" description="Disordered" evidence="1">
    <location>
        <begin position="42"/>
        <end position="63"/>
    </location>
</feature>
<evidence type="ECO:0000256" key="1">
    <source>
        <dbReference type="SAM" id="MobiDB-lite"/>
    </source>
</evidence>
<dbReference type="Proteomes" id="UP000284763">
    <property type="component" value="Unassembled WGS sequence"/>
</dbReference>
<reference evidence="2 3" key="1">
    <citation type="submission" date="2018-08" db="EMBL/GenBank/DDBJ databases">
        <title>The metabolism and importance of syntrophic acetate oxidation coupled to methane or sulfide production in haloalkaline environments.</title>
        <authorList>
            <person name="Timmers P.H.A."/>
            <person name="Vavourakis C.D."/>
            <person name="Sorokin D.Y."/>
            <person name="Sinninghe Damste J.S."/>
            <person name="Muyzer G."/>
            <person name="Stams A.J.M."/>
            <person name="Plugge C.M."/>
        </authorList>
    </citation>
    <scope>NUCLEOTIDE SEQUENCE [LARGE SCALE GENOMIC DNA]</scope>
    <source>
        <strain evidence="2">MSAO_Arc3</strain>
    </source>
</reference>
<accession>A0A424Z0I4</accession>
<evidence type="ECO:0000313" key="3">
    <source>
        <dbReference type="Proteomes" id="UP000284763"/>
    </source>
</evidence>
<proteinExistence type="predicted"/>